<dbReference type="EMBL" id="BAAFST010000003">
    <property type="protein sequence ID" value="GAB1288035.1"/>
    <property type="molecule type" value="Genomic_DNA"/>
</dbReference>
<name>A0ABQ0EMJ6_APOSI</name>
<accession>A0ABQ0EMJ6</accession>
<evidence type="ECO:0000313" key="1">
    <source>
        <dbReference type="EMBL" id="GAB1288035.1"/>
    </source>
</evidence>
<comment type="caution">
    <text evidence="1">The sequence shown here is derived from an EMBL/GenBank/DDBJ whole genome shotgun (WGS) entry which is preliminary data.</text>
</comment>
<proteinExistence type="predicted"/>
<sequence>MVTCLNKITTLGNVIYIFLVLAPYQEIRYFQRGDFHVWHF</sequence>
<dbReference type="Proteomes" id="UP001623349">
    <property type="component" value="Unassembled WGS sequence"/>
</dbReference>
<evidence type="ECO:0000313" key="2">
    <source>
        <dbReference type="Proteomes" id="UP001623349"/>
    </source>
</evidence>
<reference evidence="1 2" key="1">
    <citation type="submission" date="2024-08" db="EMBL/GenBank/DDBJ databases">
        <title>The draft genome of Apodemus speciosus.</title>
        <authorList>
            <person name="Nabeshima K."/>
            <person name="Suzuki S."/>
            <person name="Onuma M."/>
        </authorList>
    </citation>
    <scope>NUCLEOTIDE SEQUENCE [LARGE SCALE GENOMIC DNA]</scope>
    <source>
        <strain evidence="1">IB14-021</strain>
    </source>
</reference>
<gene>
    <name evidence="1" type="ORF">APTSU1_000326500</name>
</gene>
<organism evidence="1 2">
    <name type="scientific">Apodemus speciosus</name>
    <name type="common">Large Japanese field mouse</name>
    <dbReference type="NCBI Taxonomy" id="105296"/>
    <lineage>
        <taxon>Eukaryota</taxon>
        <taxon>Metazoa</taxon>
        <taxon>Chordata</taxon>
        <taxon>Craniata</taxon>
        <taxon>Vertebrata</taxon>
        <taxon>Euteleostomi</taxon>
        <taxon>Mammalia</taxon>
        <taxon>Eutheria</taxon>
        <taxon>Euarchontoglires</taxon>
        <taxon>Glires</taxon>
        <taxon>Rodentia</taxon>
        <taxon>Myomorpha</taxon>
        <taxon>Muroidea</taxon>
        <taxon>Muridae</taxon>
        <taxon>Murinae</taxon>
        <taxon>Apodemus</taxon>
    </lineage>
</organism>
<keyword evidence="2" id="KW-1185">Reference proteome</keyword>
<protein>
    <submittedName>
        <fullName evidence="1">Uncharacterized protein</fullName>
    </submittedName>
</protein>